<feature type="transmembrane region" description="Helical" evidence="7">
    <location>
        <begin position="605"/>
        <end position="625"/>
    </location>
</feature>
<keyword evidence="4 7" id="KW-0472">Membrane</keyword>
<evidence type="ECO:0000256" key="1">
    <source>
        <dbReference type="ARBA" id="ARBA00004141"/>
    </source>
</evidence>
<dbReference type="InterPro" id="IPR052337">
    <property type="entry name" value="SAT4-like"/>
</dbReference>
<accession>A0AA97PM41</accession>
<evidence type="ECO:0000256" key="4">
    <source>
        <dbReference type="ARBA" id="ARBA00023136"/>
    </source>
</evidence>
<feature type="transmembrane region" description="Helical" evidence="7">
    <location>
        <begin position="479"/>
        <end position="509"/>
    </location>
</feature>
<feature type="transmembrane region" description="Helical" evidence="7">
    <location>
        <begin position="529"/>
        <end position="551"/>
    </location>
</feature>
<evidence type="ECO:0000256" key="7">
    <source>
        <dbReference type="SAM" id="Phobius"/>
    </source>
</evidence>
<dbReference type="PANTHER" id="PTHR33048">
    <property type="entry name" value="PTH11-LIKE INTEGRAL MEMBRANE PROTEIN (AFU_ORTHOLOGUE AFUA_5G11245)"/>
    <property type="match status" value="1"/>
</dbReference>
<feature type="region of interest" description="Disordered" evidence="6">
    <location>
        <begin position="669"/>
        <end position="721"/>
    </location>
</feature>
<feature type="transmembrane region" description="Helical" evidence="7">
    <location>
        <begin position="415"/>
        <end position="434"/>
    </location>
</feature>
<dbReference type="AlphaFoldDB" id="A0AA97PM41"/>
<evidence type="ECO:0000313" key="9">
    <source>
        <dbReference type="EMBL" id="ELQ39637.1"/>
    </source>
</evidence>
<feature type="domain" description="Rhodopsin" evidence="8">
    <location>
        <begin position="446"/>
        <end position="630"/>
    </location>
</feature>
<proteinExistence type="inferred from homology"/>
<evidence type="ECO:0000256" key="5">
    <source>
        <dbReference type="ARBA" id="ARBA00038359"/>
    </source>
</evidence>
<keyword evidence="3 7" id="KW-1133">Transmembrane helix</keyword>
<comment type="subcellular location">
    <subcellularLocation>
        <location evidence="1">Membrane</location>
        <topology evidence="1">Multi-pass membrane protein</topology>
    </subcellularLocation>
</comment>
<comment type="similarity">
    <text evidence="5">Belongs to the SAT4 family.</text>
</comment>
<dbReference type="Proteomes" id="UP000011086">
    <property type="component" value="Unassembled WGS sequence"/>
</dbReference>
<evidence type="ECO:0000256" key="2">
    <source>
        <dbReference type="ARBA" id="ARBA00022692"/>
    </source>
</evidence>
<feature type="compositionally biased region" description="Low complexity" evidence="6">
    <location>
        <begin position="688"/>
        <end position="707"/>
    </location>
</feature>
<feature type="transmembrane region" description="Helical" evidence="7">
    <location>
        <begin position="563"/>
        <end position="585"/>
    </location>
</feature>
<feature type="compositionally biased region" description="Polar residues" evidence="6">
    <location>
        <begin position="1"/>
        <end position="11"/>
    </location>
</feature>
<feature type="compositionally biased region" description="Basic and acidic residues" evidence="6">
    <location>
        <begin position="708"/>
        <end position="721"/>
    </location>
</feature>
<dbReference type="GO" id="GO:0016020">
    <property type="term" value="C:membrane"/>
    <property type="evidence" value="ECO:0007669"/>
    <property type="project" value="UniProtKB-SubCell"/>
</dbReference>
<dbReference type="EMBL" id="JH793727">
    <property type="protein sequence ID" value="ELQ39637.1"/>
    <property type="molecule type" value="Genomic_DNA"/>
</dbReference>
<sequence length="721" mass="79049">MAQSISGNNILNPFAKGPGPTKPEHMQYGDHSSSYWPEGWNYQRYSDATAEDILSLPDGELDKMQAGLREVLGEHGAAAMSKHNFERRLSGGATMLDAYTSNARDRRASVSSNSAADAVTPSWLKQWRKRHEGQPWGFVGVRTGCYGGGGADQRWQQFRAQFQRILEVPFDWAVENGRSGGGGSTSGGSGEAASKAREMFEVRWIEDPALDGADVQILRGRVTDKFQELQSTLSPGFSQPIFLSATDQVVDSVLALAPEDLPTTASRRGRNPAPWIHVVAASADRGVPDEHVEAAWFRDVFKVAIEVLADELWWIVDSGTMPLRRITRGVKGEGVAADAGNDDLEDIWWSTAPSAERLKKRSKVRLHLKYRIYLFCSLPKFLTVIRSSILGRFPQPLAYFSDTKPDRTTGRFGQCLLRLWALVIGYATFASSFVDGGQATLNGLVSMPAYCIATGLAKASVILYLLNFTTTASPRAIRIIAYATLVLSIIQCLILAGGTMACAASLRGLLDLFGTGISDLPTCTRLGEIWVSTAMINSFTDLVILLLPVWILRPLQVGRAKKIGVLAILMAGGFVFGVSVYRAYKSFEAFTMLSKDVSLWSFSDTAMWCVVELWAGIVCACLPALRPFCRHMCGLVHERTTRTGGTTSDASGRRSGLHFHKYTRQTEMELSATTNNAPHRPPSRESSRPIQGVVRPPSPSLSGGSRIRSQDMEQRSIDEHV</sequence>
<dbReference type="Pfam" id="PF20684">
    <property type="entry name" value="Fung_rhodopsin"/>
    <property type="match status" value="1"/>
</dbReference>
<feature type="transmembrane region" description="Helical" evidence="7">
    <location>
        <begin position="446"/>
        <end position="467"/>
    </location>
</feature>
<organism evidence="9">
    <name type="scientific">Pyricularia oryzae (strain Y34)</name>
    <name type="common">Rice blast fungus</name>
    <name type="synonym">Magnaporthe oryzae</name>
    <dbReference type="NCBI Taxonomy" id="1143189"/>
    <lineage>
        <taxon>Eukaryota</taxon>
        <taxon>Fungi</taxon>
        <taxon>Dikarya</taxon>
        <taxon>Ascomycota</taxon>
        <taxon>Pezizomycotina</taxon>
        <taxon>Sordariomycetes</taxon>
        <taxon>Sordariomycetidae</taxon>
        <taxon>Magnaporthales</taxon>
        <taxon>Pyriculariaceae</taxon>
        <taxon>Pyricularia</taxon>
    </lineage>
</organism>
<keyword evidence="2 7" id="KW-0812">Transmembrane</keyword>
<evidence type="ECO:0000256" key="6">
    <source>
        <dbReference type="SAM" id="MobiDB-lite"/>
    </source>
</evidence>
<reference evidence="9" key="1">
    <citation type="journal article" date="2012" name="PLoS Genet.">
        <title>Comparative analysis of the genomes of two field isolates of the rice blast fungus Magnaporthe oryzae.</title>
        <authorList>
            <person name="Xue M."/>
            <person name="Yang J."/>
            <person name="Li Z."/>
            <person name="Hu S."/>
            <person name="Yao N."/>
            <person name="Dean R.A."/>
            <person name="Zhao W."/>
            <person name="Shen M."/>
            <person name="Zhang H."/>
            <person name="Li C."/>
            <person name="Liu L."/>
            <person name="Cao L."/>
            <person name="Xu X."/>
            <person name="Xing Y."/>
            <person name="Hsiang T."/>
            <person name="Zhang Z."/>
            <person name="Xu J.R."/>
            <person name="Peng Y.L."/>
        </authorList>
    </citation>
    <scope>NUCLEOTIDE SEQUENCE</scope>
    <source>
        <strain evidence="9">Y34</strain>
    </source>
</reference>
<feature type="region of interest" description="Disordered" evidence="6">
    <location>
        <begin position="1"/>
        <end position="30"/>
    </location>
</feature>
<evidence type="ECO:0000259" key="8">
    <source>
        <dbReference type="Pfam" id="PF20684"/>
    </source>
</evidence>
<dbReference type="InterPro" id="IPR049326">
    <property type="entry name" value="Rhodopsin_dom_fungi"/>
</dbReference>
<gene>
    <name evidence="9" type="ORF">OOU_Y34scaffold00491g9</name>
</gene>
<evidence type="ECO:0000256" key="3">
    <source>
        <dbReference type="ARBA" id="ARBA00022989"/>
    </source>
</evidence>
<name>A0AA97PM41_PYRO3</name>
<dbReference type="PANTHER" id="PTHR33048:SF47">
    <property type="entry name" value="INTEGRAL MEMBRANE PROTEIN-RELATED"/>
    <property type="match status" value="1"/>
</dbReference>
<protein>
    <recommendedName>
        <fullName evidence="8">Rhodopsin domain-containing protein</fullName>
    </recommendedName>
</protein>